<keyword evidence="1" id="KW-0812">Transmembrane</keyword>
<keyword evidence="3" id="KW-1185">Reference proteome</keyword>
<reference evidence="3" key="1">
    <citation type="journal article" date="2019" name="Int. J. Syst. Evol. Microbiol.">
        <title>The Global Catalogue of Microorganisms (GCM) 10K type strain sequencing project: providing services to taxonomists for standard genome sequencing and annotation.</title>
        <authorList>
            <consortium name="The Broad Institute Genomics Platform"/>
            <consortium name="The Broad Institute Genome Sequencing Center for Infectious Disease"/>
            <person name="Wu L."/>
            <person name="Ma J."/>
        </authorList>
    </citation>
    <scope>NUCLEOTIDE SEQUENCE [LARGE SCALE GENOMIC DNA]</scope>
    <source>
        <strain evidence="3">CECT 8064</strain>
    </source>
</reference>
<keyword evidence="1" id="KW-0472">Membrane</keyword>
<proteinExistence type="predicted"/>
<evidence type="ECO:0000313" key="2">
    <source>
        <dbReference type="EMBL" id="MFC4511488.1"/>
    </source>
</evidence>
<gene>
    <name evidence="2" type="ORF">ACFPEN_00910</name>
</gene>
<evidence type="ECO:0000313" key="3">
    <source>
        <dbReference type="Proteomes" id="UP001595990"/>
    </source>
</evidence>
<dbReference type="EMBL" id="JBHSFS010000001">
    <property type="protein sequence ID" value="MFC4511488.1"/>
    <property type="molecule type" value="Genomic_DNA"/>
</dbReference>
<organism evidence="2 3">
    <name type="scientific">Streptomyces ehimensis</name>
    <dbReference type="NCBI Taxonomy" id="68195"/>
    <lineage>
        <taxon>Bacteria</taxon>
        <taxon>Bacillati</taxon>
        <taxon>Actinomycetota</taxon>
        <taxon>Actinomycetes</taxon>
        <taxon>Kitasatosporales</taxon>
        <taxon>Streptomycetaceae</taxon>
        <taxon>Streptomyces</taxon>
    </lineage>
</organism>
<dbReference type="RefSeq" id="WP_164737884.1">
    <property type="nucleotide sequence ID" value="NZ_JBHSFS010000001.1"/>
</dbReference>
<evidence type="ECO:0000256" key="1">
    <source>
        <dbReference type="SAM" id="Phobius"/>
    </source>
</evidence>
<accession>A0ABV9BB58</accession>
<name>A0ABV9BB58_9ACTN</name>
<protein>
    <submittedName>
        <fullName evidence="2">Uncharacterized protein</fullName>
    </submittedName>
</protein>
<feature type="transmembrane region" description="Helical" evidence="1">
    <location>
        <begin position="28"/>
        <end position="46"/>
    </location>
</feature>
<comment type="caution">
    <text evidence="2">The sequence shown here is derived from an EMBL/GenBank/DDBJ whole genome shotgun (WGS) entry which is preliminary data.</text>
</comment>
<keyword evidence="1" id="KW-1133">Transmembrane helix</keyword>
<dbReference type="Proteomes" id="UP001595990">
    <property type="component" value="Unassembled WGS sequence"/>
</dbReference>
<sequence length="52" mass="5418">MLAWFLAVPATGFLLISSIHVELALTPESLYAALTAAGAAGGGCLLRRIHRP</sequence>